<dbReference type="AlphaFoldDB" id="A0A1B0CS56"/>
<dbReference type="GO" id="GO:0043495">
    <property type="term" value="F:protein-membrane adaptor activity"/>
    <property type="evidence" value="ECO:0007669"/>
    <property type="project" value="TreeGrafter"/>
</dbReference>
<dbReference type="VEuPathDB" id="VectorBase:LLOJ007705"/>
<evidence type="ECO:0000313" key="4">
    <source>
        <dbReference type="EnsemblMetazoa" id="LLOJ007705-PA"/>
    </source>
</evidence>
<evidence type="ECO:0000256" key="1">
    <source>
        <dbReference type="ARBA" id="ARBA00023054"/>
    </source>
</evidence>
<organism evidence="4 5">
    <name type="scientific">Lutzomyia longipalpis</name>
    <name type="common">Sand fly</name>
    <dbReference type="NCBI Taxonomy" id="7200"/>
    <lineage>
        <taxon>Eukaryota</taxon>
        <taxon>Metazoa</taxon>
        <taxon>Ecdysozoa</taxon>
        <taxon>Arthropoda</taxon>
        <taxon>Hexapoda</taxon>
        <taxon>Insecta</taxon>
        <taxon>Pterygota</taxon>
        <taxon>Neoptera</taxon>
        <taxon>Endopterygota</taxon>
        <taxon>Diptera</taxon>
        <taxon>Nematocera</taxon>
        <taxon>Psychodoidea</taxon>
        <taxon>Psychodidae</taxon>
        <taxon>Lutzomyia</taxon>
        <taxon>Lutzomyia</taxon>
    </lineage>
</organism>
<accession>A0A1B0CS56</accession>
<dbReference type="GO" id="GO:0000045">
    <property type="term" value="P:autophagosome assembly"/>
    <property type="evidence" value="ECO:0007669"/>
    <property type="project" value="TreeGrafter"/>
</dbReference>
<keyword evidence="5" id="KW-1185">Reference proteome</keyword>
<proteinExistence type="predicted"/>
<dbReference type="InterPro" id="IPR018791">
    <property type="entry name" value="UV_resistance/autophagy_Atg14"/>
</dbReference>
<dbReference type="GO" id="GO:0097629">
    <property type="term" value="C:extrinsic component of omegasome membrane"/>
    <property type="evidence" value="ECO:0007669"/>
    <property type="project" value="TreeGrafter"/>
</dbReference>
<feature type="compositionally biased region" description="Polar residues" evidence="3">
    <location>
        <begin position="18"/>
        <end position="27"/>
    </location>
</feature>
<dbReference type="Proteomes" id="UP000092461">
    <property type="component" value="Unassembled WGS sequence"/>
</dbReference>
<dbReference type="EnsemblMetazoa" id="LLOJ007705-RA">
    <property type="protein sequence ID" value="LLOJ007705-PA"/>
    <property type="gene ID" value="LLOJ007705"/>
</dbReference>
<sequence>MAGSNNSDDSNRAPENFHLSSSNEGTESLGQSAKCPLCLNQARAFYCCDCLTNGDFHSKKNWSNERFVEKKIHWLNQQSNSKTMEIKCGHLMQKHSRAEGLRTRIKLKEQRVTLLKKQIADIRSRMESGQKELTALNQRNKELQRTLPRYGYKVRELDDYVTNKLSALDKHWADHIAVRTELKKLIRSSISRLIHYIFPIERSVRESASGQSTAKELADATHTAYIRGQWVLQDSLGEVQHTIVAPYLPGNGDYSAYCDWVATHKDGVPANTSDKDTTIDHNPAFRISAALTYTAQLVQVLSYYLDVTLPFKMSYSDFCSSYMNESSFNRRVARLNANIFFLCYAQRVRLSDLNPMHTIENIQTLLQLEHSDLGWMGHMEPTNTPTKSVESLLKIGLECGNDSESEDENSFPYEWEAVPHLSPLDVASPTPSVPTAQNPLQTASLVTSAAASIASIWRGWTAQK</sequence>
<dbReference type="GO" id="GO:0005776">
    <property type="term" value="C:autophagosome"/>
    <property type="evidence" value="ECO:0007669"/>
    <property type="project" value="TreeGrafter"/>
</dbReference>
<dbReference type="GO" id="GO:0035032">
    <property type="term" value="C:phosphatidylinositol 3-kinase complex, class III"/>
    <property type="evidence" value="ECO:0007669"/>
    <property type="project" value="TreeGrafter"/>
</dbReference>
<dbReference type="PANTHER" id="PTHR13664">
    <property type="entry name" value="BECLIN 1-ASSOCIATED AUTOPHAGY-RELATED KEY REGULATOR"/>
    <property type="match status" value="1"/>
</dbReference>
<dbReference type="GO" id="GO:0009267">
    <property type="term" value="P:cellular response to starvation"/>
    <property type="evidence" value="ECO:0007669"/>
    <property type="project" value="TreeGrafter"/>
</dbReference>
<dbReference type="VEuPathDB" id="VectorBase:LLONM1_005674"/>
<name>A0A1B0CS56_LUTLO</name>
<evidence type="ECO:0008006" key="6">
    <source>
        <dbReference type="Google" id="ProtNLM"/>
    </source>
</evidence>
<dbReference type="PANTHER" id="PTHR13664:SF0">
    <property type="entry name" value="BECLIN 1-ASSOCIATED AUTOPHAGY-RELATED KEY REGULATOR"/>
    <property type="match status" value="1"/>
</dbReference>
<evidence type="ECO:0000313" key="5">
    <source>
        <dbReference type="Proteomes" id="UP000092461"/>
    </source>
</evidence>
<dbReference type="Pfam" id="PF10186">
    <property type="entry name" value="ATG14"/>
    <property type="match status" value="1"/>
</dbReference>
<protein>
    <recommendedName>
        <fullName evidence="6">Beclin 1-associated autophagy-related key regulator</fullName>
    </recommendedName>
</protein>
<evidence type="ECO:0000256" key="2">
    <source>
        <dbReference type="SAM" id="Coils"/>
    </source>
</evidence>
<feature type="region of interest" description="Disordered" evidence="3">
    <location>
        <begin position="1"/>
        <end position="27"/>
    </location>
</feature>
<feature type="coiled-coil region" evidence="2">
    <location>
        <begin position="98"/>
        <end position="146"/>
    </location>
</feature>
<evidence type="ECO:0000256" key="3">
    <source>
        <dbReference type="SAM" id="MobiDB-lite"/>
    </source>
</evidence>
<dbReference type="GO" id="GO:0000423">
    <property type="term" value="P:mitophagy"/>
    <property type="evidence" value="ECO:0007669"/>
    <property type="project" value="TreeGrafter"/>
</dbReference>
<keyword evidence="1 2" id="KW-0175">Coiled coil</keyword>
<dbReference type="GO" id="GO:0097632">
    <property type="term" value="C:extrinsic component of phagophore assembly site membrane"/>
    <property type="evidence" value="ECO:0007669"/>
    <property type="project" value="TreeGrafter"/>
</dbReference>
<dbReference type="GO" id="GO:0035014">
    <property type="term" value="F:phosphatidylinositol 3-kinase regulator activity"/>
    <property type="evidence" value="ECO:0007669"/>
    <property type="project" value="TreeGrafter"/>
</dbReference>
<reference evidence="4" key="1">
    <citation type="submission" date="2020-05" db="UniProtKB">
        <authorList>
            <consortium name="EnsemblMetazoa"/>
        </authorList>
    </citation>
    <scope>IDENTIFICATION</scope>
    <source>
        <strain evidence="4">Jacobina</strain>
    </source>
</reference>
<dbReference type="EMBL" id="AJWK01025650">
    <property type="status" value="NOT_ANNOTATED_CDS"/>
    <property type="molecule type" value="Genomic_DNA"/>
</dbReference>
<dbReference type="GO" id="GO:0016240">
    <property type="term" value="P:autophagosome membrane docking"/>
    <property type="evidence" value="ECO:0007669"/>
    <property type="project" value="TreeGrafter"/>
</dbReference>